<protein>
    <submittedName>
        <fullName evidence="2">Uncharacterized protein</fullName>
    </submittedName>
</protein>
<evidence type="ECO:0000313" key="2">
    <source>
        <dbReference type="EMBL" id="KKN24001.1"/>
    </source>
</evidence>
<name>A0A0F9RG04_9ZZZZ</name>
<gene>
    <name evidence="2" type="ORF">LCGC14_0899390</name>
</gene>
<sequence>TRPPLTGGEIRGGTSVEILSYITDPLNAVFFAGPAIKAAKAATLGVRLGLKDAQALRKVTPLARRLLLEEAEGQVAKVGTELPPLRKGYTRLWRGEAPTNQAGGINFTSSRSWAESFAETNEKGRSRLFYVDLSPEEMRTFTTNPELFTPDPNAATSAALPRGLARKAKPVTGAEEAGGRAGATGGEEILRGFRGRRPGQKPKVSGRFYTTDREVAAEFGGAVTEETVTLSNPLRTRDQFSAAHKLLPKREATAFGDRLRALPSYLTLKEQLADAGYRSLYGEMDARIAEAARAFGFDGLIYTHGLKQAPEFVALGGRVPGVATKATPGTRLTKSVPVHESQEIKDFRIKLSGNGRKPPPPPPPRLPGEPGGLLPGDQAPSMSLWRTIESGLFLSLRSNDLMRRTAEMVGDAPGIKLFMKAITGPAALARVLPEIRAGVVYRRLQGIMEAQLGQRLVGQEEAFYGAFKVGRDTSKVIVGGKEVAFGDFATDVLMGTRIGAPRGRYPVTAAQREWVTTQKSLMDDIARQYEHVSGEELRLLGDDYWPRFVQGDDGRVTVKGRIGAKQSPVKDRKFGEMEDAISRGVAYASPTETVQLYGRAMQKMIRDKMLIKVIKEDKLGRPVMQQLTREVKALKVQIKGINTNTVDGLNEVATLRNKMHNLQAIVASKRRSLIPAKQVLGPGFGKQMLEPASAKVIQDIIGPGMGGKVGKGLRGATWVASVPRFVVTGMMDVGQFFIQGATLLATDPVSWSRAVGHSLISLYSPGHWSKFLKTSPEAIEAARFGIGRGGIEFLEITKRSAALGKLPGAKAVAAVFGAAPRSFETFIEGSRIFNFAALAKLQRSGVGKAPVGILPTTGRAAAGLPAEQLEGELFRLAGYVKTKLGTTDLMGLGLATTQRQVESAFLLYSPRYTRSVFGMLGWAVSNGIPARDAQRALGTMLFGGLSAFYGFARAAGLDHDEALKRINPMSGGKFLSLPMGGNEYGFGSAYRATLGFMGSLLRENSWDFDSWEEAAFDNPLANYLRSRTAPTTGTLLDFIEGEDFMGKEVDLNTFIDDPGRLLDYATGKFLPLNLEALFEARGPLEQRILAGLTETVGGRAFPRSAFSLFEDAQESVFQEKKALGEKPYVDFDNYEALAEENAPAVAVIATDPRVQNAQERLEHESRYRVKTKEGIGFEKLEDTRVAQEKLQLEDDAALAADEMASSVWKDNYRGRQMEFFARRDQIVNDFGLKFGKDKAGVNAAIDAYFGINGEDFKNLMTGGVDWDRFFAARDATLEGLSSTNLQLLKNYLRRYDTPTVTAFRKAQSDLDEYWAIEDLVWSRLRENEEFNPYLNLNDYLLNKMQSLADSGVPLEEVSRTLSRLDIVNKVTSMVSKLRNRYRLTHPDADALLGKWYGLSPVRPTKTSLPGRG</sequence>
<reference evidence="2" key="1">
    <citation type="journal article" date="2015" name="Nature">
        <title>Complex archaea that bridge the gap between prokaryotes and eukaryotes.</title>
        <authorList>
            <person name="Spang A."/>
            <person name="Saw J.H."/>
            <person name="Jorgensen S.L."/>
            <person name="Zaremba-Niedzwiedzka K."/>
            <person name="Martijn J."/>
            <person name="Lind A.E."/>
            <person name="van Eijk R."/>
            <person name="Schleper C."/>
            <person name="Guy L."/>
            <person name="Ettema T.J."/>
        </authorList>
    </citation>
    <scope>NUCLEOTIDE SEQUENCE</scope>
</reference>
<evidence type="ECO:0000256" key="1">
    <source>
        <dbReference type="SAM" id="MobiDB-lite"/>
    </source>
</evidence>
<organism evidence="2">
    <name type="scientific">marine sediment metagenome</name>
    <dbReference type="NCBI Taxonomy" id="412755"/>
    <lineage>
        <taxon>unclassified sequences</taxon>
        <taxon>metagenomes</taxon>
        <taxon>ecological metagenomes</taxon>
    </lineage>
</organism>
<comment type="caution">
    <text evidence="2">The sequence shown here is derived from an EMBL/GenBank/DDBJ whole genome shotgun (WGS) entry which is preliminary data.</text>
</comment>
<feature type="non-terminal residue" evidence="2">
    <location>
        <position position="1"/>
    </location>
</feature>
<proteinExistence type="predicted"/>
<accession>A0A0F9RG04</accession>
<feature type="region of interest" description="Disordered" evidence="1">
    <location>
        <begin position="349"/>
        <end position="379"/>
    </location>
</feature>
<feature type="compositionally biased region" description="Pro residues" evidence="1">
    <location>
        <begin position="357"/>
        <end position="367"/>
    </location>
</feature>
<dbReference type="EMBL" id="LAZR01002919">
    <property type="protein sequence ID" value="KKN24001.1"/>
    <property type="molecule type" value="Genomic_DNA"/>
</dbReference>